<keyword evidence="4" id="KW-1185">Reference proteome</keyword>
<evidence type="ECO:0000313" key="4">
    <source>
        <dbReference type="Proteomes" id="UP001595462"/>
    </source>
</evidence>
<reference evidence="4" key="1">
    <citation type="journal article" date="2019" name="Int. J. Syst. Evol. Microbiol.">
        <title>The Global Catalogue of Microorganisms (GCM) 10K type strain sequencing project: providing services to taxonomists for standard genome sequencing and annotation.</title>
        <authorList>
            <consortium name="The Broad Institute Genomics Platform"/>
            <consortium name="The Broad Institute Genome Sequencing Center for Infectious Disease"/>
            <person name="Wu L."/>
            <person name="Ma J."/>
        </authorList>
    </citation>
    <scope>NUCLEOTIDE SEQUENCE [LARGE SCALE GENOMIC DNA]</scope>
    <source>
        <strain evidence="4">KCTC 52640</strain>
    </source>
</reference>
<comment type="caution">
    <text evidence="3">The sequence shown here is derived from an EMBL/GenBank/DDBJ whole genome shotgun (WGS) entry which is preliminary data.</text>
</comment>
<feature type="domain" description="Glycosyltransferase subfamily 4-like N-terminal" evidence="2">
    <location>
        <begin position="40"/>
        <end position="181"/>
    </location>
</feature>
<protein>
    <submittedName>
        <fullName evidence="3">Glycosyltransferase family 4 protein</fullName>
    </submittedName>
</protein>
<dbReference type="CDD" id="cd03808">
    <property type="entry name" value="GT4_CapM-like"/>
    <property type="match status" value="1"/>
</dbReference>
<name>A0ABV7EVR4_9GAMM</name>
<dbReference type="SUPFAM" id="SSF53756">
    <property type="entry name" value="UDP-Glycosyltransferase/glycogen phosphorylase"/>
    <property type="match status" value="1"/>
</dbReference>
<dbReference type="Pfam" id="PF13579">
    <property type="entry name" value="Glyco_trans_4_4"/>
    <property type="match status" value="1"/>
</dbReference>
<dbReference type="RefSeq" id="WP_380691227.1">
    <property type="nucleotide sequence ID" value="NZ_JBHRSS010000008.1"/>
</dbReference>
<dbReference type="Proteomes" id="UP001595462">
    <property type="component" value="Unassembled WGS sequence"/>
</dbReference>
<dbReference type="Gene3D" id="3.40.50.2000">
    <property type="entry name" value="Glycogen Phosphorylase B"/>
    <property type="match status" value="2"/>
</dbReference>
<dbReference type="Pfam" id="PF00534">
    <property type="entry name" value="Glycos_transf_1"/>
    <property type="match status" value="1"/>
</dbReference>
<gene>
    <name evidence="3" type="ORF">ACFOSU_17600</name>
</gene>
<dbReference type="InterPro" id="IPR028098">
    <property type="entry name" value="Glyco_trans_4-like_N"/>
</dbReference>
<dbReference type="InterPro" id="IPR001296">
    <property type="entry name" value="Glyco_trans_1"/>
</dbReference>
<evidence type="ECO:0000259" key="1">
    <source>
        <dbReference type="Pfam" id="PF00534"/>
    </source>
</evidence>
<accession>A0ABV7EVR4</accession>
<feature type="domain" description="Glycosyl transferase family 1" evidence="1">
    <location>
        <begin position="211"/>
        <end position="365"/>
    </location>
</feature>
<evidence type="ECO:0000259" key="2">
    <source>
        <dbReference type="Pfam" id="PF13579"/>
    </source>
</evidence>
<proteinExistence type="predicted"/>
<evidence type="ECO:0000313" key="3">
    <source>
        <dbReference type="EMBL" id="MFC3105692.1"/>
    </source>
</evidence>
<dbReference type="PANTHER" id="PTHR12526">
    <property type="entry name" value="GLYCOSYLTRANSFERASE"/>
    <property type="match status" value="1"/>
</dbReference>
<sequence length="394" mass="43063">MSRKSIAGYGKGDCVIRSANEPCIVFVANRGYALTSSRASLIKHFIDSGWSVVIATSEDKESLALVDAGVRIERVLFNRGGASVAADVIAYRRLLKIYSEWQPCVVHHFNAKPVILGSLAARRALGSSVVVLNTITGLGHAFVRGGFVARLAGAGYGLALPRADATIFQNRDDRALFLKRGWLSESNCRLVVGSGVDMGRFVLPMPQPAANRLTVIMLGRLIWQKGVHEFASVARSMCQRYPQVRFVWAGEIDPGHPDAVPQSWLDEQTAFEYVGRVSDVPDRLQNAYLMLFPSYREGVPRAVMEAAASGVPVVAFDVPGVREAVRHEETGLLVPDRGVDALTEAVERLLADKPLRERMGAAARRLAEAEFDIRSIQAQHLALYRELGVDIAAE</sequence>
<dbReference type="EMBL" id="JBHRSS010000008">
    <property type="protein sequence ID" value="MFC3105692.1"/>
    <property type="molecule type" value="Genomic_DNA"/>
</dbReference>
<dbReference type="PANTHER" id="PTHR12526:SF638">
    <property type="entry name" value="SPORE COAT PROTEIN SA"/>
    <property type="match status" value="1"/>
</dbReference>
<organism evidence="3 4">
    <name type="scientific">Salinisphaera aquimarina</name>
    <dbReference type="NCBI Taxonomy" id="2094031"/>
    <lineage>
        <taxon>Bacteria</taxon>
        <taxon>Pseudomonadati</taxon>
        <taxon>Pseudomonadota</taxon>
        <taxon>Gammaproteobacteria</taxon>
        <taxon>Salinisphaerales</taxon>
        <taxon>Salinisphaeraceae</taxon>
        <taxon>Salinisphaera</taxon>
    </lineage>
</organism>